<protein>
    <submittedName>
        <fullName evidence="4">8-oxo-dGTP pyrophosphatase MutT (NUDIX family)</fullName>
    </submittedName>
</protein>
<name>A0A841C0T9_9ACTN</name>
<evidence type="ECO:0000256" key="2">
    <source>
        <dbReference type="ARBA" id="ARBA00022801"/>
    </source>
</evidence>
<dbReference type="InterPro" id="IPR000086">
    <property type="entry name" value="NUDIX_hydrolase_dom"/>
</dbReference>
<dbReference type="SUPFAM" id="SSF55811">
    <property type="entry name" value="Nudix"/>
    <property type="match status" value="1"/>
</dbReference>
<feature type="domain" description="Nudix hydrolase" evidence="3">
    <location>
        <begin position="2"/>
        <end position="149"/>
    </location>
</feature>
<comment type="cofactor">
    <cofactor evidence="1">
        <name>Mg(2+)</name>
        <dbReference type="ChEBI" id="CHEBI:18420"/>
    </cofactor>
</comment>
<dbReference type="Proteomes" id="UP000587527">
    <property type="component" value="Unassembled WGS sequence"/>
</dbReference>
<reference evidence="4 5" key="1">
    <citation type="submission" date="2020-08" db="EMBL/GenBank/DDBJ databases">
        <title>Sequencing the genomes of 1000 actinobacteria strains.</title>
        <authorList>
            <person name="Klenk H.-P."/>
        </authorList>
    </citation>
    <scope>NUCLEOTIDE SEQUENCE [LARGE SCALE GENOMIC DNA]</scope>
    <source>
        <strain evidence="4 5">DSM 45362</strain>
    </source>
</reference>
<dbReference type="PANTHER" id="PTHR43046">
    <property type="entry name" value="GDP-MANNOSE MANNOSYL HYDROLASE"/>
    <property type="match status" value="1"/>
</dbReference>
<dbReference type="InterPro" id="IPR015797">
    <property type="entry name" value="NUDIX_hydrolase-like_dom_sf"/>
</dbReference>
<dbReference type="InterPro" id="IPR020084">
    <property type="entry name" value="NUDIX_hydrolase_CS"/>
</dbReference>
<sequence length="162" mass="18277">MRLRLGARALILDETDALLLCRLDLTYKGGPYLWLTPGGGIDDGELVLGALRRELLEEIGLHLDADPPLVWTQRVVNPVTAARGYDGAINHIHWVRTPRFTPRGQLSDEQLAREHVTEFRWWSQEELLAYRGDEVFAPRDLPVLLAELLRNGLPAEPVQIGL</sequence>
<dbReference type="EMBL" id="JACHMN010000003">
    <property type="protein sequence ID" value="MBB5873358.1"/>
    <property type="molecule type" value="Genomic_DNA"/>
</dbReference>
<dbReference type="PROSITE" id="PS00893">
    <property type="entry name" value="NUDIX_BOX"/>
    <property type="match status" value="1"/>
</dbReference>
<evidence type="ECO:0000313" key="4">
    <source>
        <dbReference type="EMBL" id="MBB5873358.1"/>
    </source>
</evidence>
<comment type="caution">
    <text evidence="4">The sequence shown here is derived from an EMBL/GenBank/DDBJ whole genome shotgun (WGS) entry which is preliminary data.</text>
</comment>
<evidence type="ECO:0000313" key="5">
    <source>
        <dbReference type="Proteomes" id="UP000587527"/>
    </source>
</evidence>
<proteinExistence type="predicted"/>
<dbReference type="PROSITE" id="PS51462">
    <property type="entry name" value="NUDIX"/>
    <property type="match status" value="1"/>
</dbReference>
<dbReference type="Pfam" id="PF00293">
    <property type="entry name" value="NUDIX"/>
    <property type="match status" value="1"/>
</dbReference>
<evidence type="ECO:0000256" key="1">
    <source>
        <dbReference type="ARBA" id="ARBA00001946"/>
    </source>
</evidence>
<keyword evidence="5" id="KW-1185">Reference proteome</keyword>
<keyword evidence="2" id="KW-0378">Hydrolase</keyword>
<gene>
    <name evidence="4" type="ORF">F4553_006792</name>
</gene>
<accession>A0A841C0T9</accession>
<organism evidence="4 5">
    <name type="scientific">Allocatelliglobosispora scoriae</name>
    <dbReference type="NCBI Taxonomy" id="643052"/>
    <lineage>
        <taxon>Bacteria</taxon>
        <taxon>Bacillati</taxon>
        <taxon>Actinomycetota</taxon>
        <taxon>Actinomycetes</taxon>
        <taxon>Micromonosporales</taxon>
        <taxon>Micromonosporaceae</taxon>
        <taxon>Allocatelliglobosispora</taxon>
    </lineage>
</organism>
<dbReference type="PANTHER" id="PTHR43046:SF14">
    <property type="entry name" value="MUTT_NUDIX FAMILY PROTEIN"/>
    <property type="match status" value="1"/>
</dbReference>
<dbReference type="Gene3D" id="3.90.79.10">
    <property type="entry name" value="Nucleoside Triphosphate Pyrophosphohydrolase"/>
    <property type="match status" value="1"/>
</dbReference>
<dbReference type="GO" id="GO:0016787">
    <property type="term" value="F:hydrolase activity"/>
    <property type="evidence" value="ECO:0007669"/>
    <property type="project" value="UniProtKB-KW"/>
</dbReference>
<dbReference type="RefSeq" id="WP_221470576.1">
    <property type="nucleotide sequence ID" value="NZ_JACHMN010000003.1"/>
</dbReference>
<dbReference type="AlphaFoldDB" id="A0A841C0T9"/>
<evidence type="ECO:0000259" key="3">
    <source>
        <dbReference type="PROSITE" id="PS51462"/>
    </source>
</evidence>